<dbReference type="GO" id="GO:0005576">
    <property type="term" value="C:extracellular region"/>
    <property type="evidence" value="ECO:0007669"/>
    <property type="project" value="UniProtKB-SubCell"/>
</dbReference>
<evidence type="ECO:0000256" key="9">
    <source>
        <dbReference type="ARBA" id="ARBA00023295"/>
    </source>
</evidence>
<dbReference type="GO" id="GO:0004650">
    <property type="term" value="F:polygalacturonase activity"/>
    <property type="evidence" value="ECO:0007669"/>
    <property type="project" value="InterPro"/>
</dbReference>
<evidence type="ECO:0000256" key="14">
    <source>
        <dbReference type="ARBA" id="ARBA00048766"/>
    </source>
</evidence>
<keyword evidence="8" id="KW-0119">Carbohydrate metabolism</keyword>
<dbReference type="Gene3D" id="2.160.20.10">
    <property type="entry name" value="Single-stranded right-handed beta-helix, Pectin lyase-like"/>
    <property type="match status" value="1"/>
</dbReference>
<dbReference type="VEuPathDB" id="FungiDB:BD410DRAFT_794138"/>
<dbReference type="PANTHER" id="PTHR31736">
    <property type="match status" value="1"/>
</dbReference>
<dbReference type="EMBL" id="ML170218">
    <property type="protein sequence ID" value="TDL17667.1"/>
    <property type="molecule type" value="Genomic_DNA"/>
</dbReference>
<comment type="catalytic activity">
    <reaction evidence="14">
        <text>[(1-&gt;4)-alpha-D-galacturonosyl](n) + H2O = alpha-D-galacturonate + [(1-&gt;4)-alpha-D-galacturonosyl](n-1)</text>
        <dbReference type="Rhea" id="RHEA:14117"/>
        <dbReference type="Rhea" id="RHEA-COMP:14570"/>
        <dbReference type="Rhea" id="RHEA-COMP:14572"/>
        <dbReference type="ChEBI" id="CHEBI:15377"/>
        <dbReference type="ChEBI" id="CHEBI:58658"/>
        <dbReference type="ChEBI" id="CHEBI:140523"/>
        <dbReference type="EC" id="3.2.1.67"/>
    </reaction>
</comment>
<feature type="signal peptide" evidence="16">
    <location>
        <begin position="1"/>
        <end position="19"/>
    </location>
</feature>
<dbReference type="Proteomes" id="UP000294933">
    <property type="component" value="Unassembled WGS sequence"/>
</dbReference>
<reference evidence="17 18" key="1">
    <citation type="submission" date="2018-06" db="EMBL/GenBank/DDBJ databases">
        <title>A transcriptomic atlas of mushroom development highlights an independent origin of complex multicellularity.</title>
        <authorList>
            <consortium name="DOE Joint Genome Institute"/>
            <person name="Krizsan K."/>
            <person name="Almasi E."/>
            <person name="Merenyi Z."/>
            <person name="Sahu N."/>
            <person name="Viragh M."/>
            <person name="Koszo T."/>
            <person name="Mondo S."/>
            <person name="Kiss B."/>
            <person name="Balint B."/>
            <person name="Kues U."/>
            <person name="Barry K."/>
            <person name="Hegedus J.C."/>
            <person name="Henrissat B."/>
            <person name="Johnson J."/>
            <person name="Lipzen A."/>
            <person name="Ohm R."/>
            <person name="Nagy I."/>
            <person name="Pangilinan J."/>
            <person name="Yan J."/>
            <person name="Xiong Y."/>
            <person name="Grigoriev I.V."/>
            <person name="Hibbett D.S."/>
            <person name="Nagy L.G."/>
        </authorList>
    </citation>
    <scope>NUCLEOTIDE SEQUENCE [LARGE SCALE GENOMIC DNA]</scope>
    <source>
        <strain evidence="17 18">SZMC22713</strain>
    </source>
</reference>
<name>A0A4Y7PQE8_9AGAM</name>
<comment type="function">
    <text evidence="12">Specific in hydrolyzing the terminal glycosidic bond of polygalacturonic acid and oligogalacturonates.</text>
</comment>
<evidence type="ECO:0000256" key="13">
    <source>
        <dbReference type="ARBA" id="ARBA00038933"/>
    </source>
</evidence>
<evidence type="ECO:0000256" key="4">
    <source>
        <dbReference type="ARBA" id="ARBA00022729"/>
    </source>
</evidence>
<evidence type="ECO:0000256" key="1">
    <source>
        <dbReference type="ARBA" id="ARBA00004613"/>
    </source>
</evidence>
<dbReference type="InterPro" id="IPR000743">
    <property type="entry name" value="Glyco_hydro_28"/>
</dbReference>
<dbReference type="EC" id="3.2.1.67" evidence="13"/>
<dbReference type="GO" id="GO:0000272">
    <property type="term" value="P:polysaccharide catabolic process"/>
    <property type="evidence" value="ECO:0007669"/>
    <property type="project" value="UniProtKB-KW"/>
</dbReference>
<keyword evidence="4 16" id="KW-0732">Signal</keyword>
<dbReference type="AlphaFoldDB" id="A0A4Y7PQE8"/>
<keyword evidence="6" id="KW-1015">Disulfide bond</keyword>
<evidence type="ECO:0000256" key="11">
    <source>
        <dbReference type="ARBA" id="ARBA00023326"/>
    </source>
</evidence>
<evidence type="ECO:0000256" key="12">
    <source>
        <dbReference type="ARBA" id="ARBA00037312"/>
    </source>
</evidence>
<evidence type="ECO:0000256" key="10">
    <source>
        <dbReference type="ARBA" id="ARBA00023316"/>
    </source>
</evidence>
<keyword evidence="10" id="KW-0961">Cell wall biogenesis/degradation</keyword>
<feature type="chain" id="PRO_5021312392" description="galacturonan 1,4-alpha-galacturonidase" evidence="16">
    <location>
        <begin position="20"/>
        <end position="421"/>
    </location>
</feature>
<keyword evidence="5 15" id="KW-0378">Hydrolase</keyword>
<evidence type="ECO:0000256" key="5">
    <source>
        <dbReference type="ARBA" id="ARBA00022801"/>
    </source>
</evidence>
<evidence type="ECO:0000256" key="15">
    <source>
        <dbReference type="RuleBase" id="RU361169"/>
    </source>
</evidence>
<evidence type="ECO:0000313" key="18">
    <source>
        <dbReference type="Proteomes" id="UP000294933"/>
    </source>
</evidence>
<evidence type="ECO:0000256" key="2">
    <source>
        <dbReference type="ARBA" id="ARBA00008834"/>
    </source>
</evidence>
<keyword evidence="9 15" id="KW-0326">Glycosidase</keyword>
<evidence type="ECO:0000256" key="7">
    <source>
        <dbReference type="ARBA" id="ARBA00023180"/>
    </source>
</evidence>
<dbReference type="SUPFAM" id="SSF51126">
    <property type="entry name" value="Pectin lyase-like"/>
    <property type="match status" value="1"/>
</dbReference>
<evidence type="ECO:0000256" key="3">
    <source>
        <dbReference type="ARBA" id="ARBA00022525"/>
    </source>
</evidence>
<organism evidence="17 18">
    <name type="scientific">Rickenella mellea</name>
    <dbReference type="NCBI Taxonomy" id="50990"/>
    <lineage>
        <taxon>Eukaryota</taxon>
        <taxon>Fungi</taxon>
        <taxon>Dikarya</taxon>
        <taxon>Basidiomycota</taxon>
        <taxon>Agaricomycotina</taxon>
        <taxon>Agaricomycetes</taxon>
        <taxon>Hymenochaetales</taxon>
        <taxon>Rickenellaceae</taxon>
        <taxon>Rickenella</taxon>
    </lineage>
</organism>
<evidence type="ECO:0000256" key="6">
    <source>
        <dbReference type="ARBA" id="ARBA00023157"/>
    </source>
</evidence>
<proteinExistence type="inferred from homology"/>
<comment type="subcellular location">
    <subcellularLocation>
        <location evidence="1">Secreted</location>
    </subcellularLocation>
</comment>
<keyword evidence="17" id="KW-0456">Lyase</keyword>
<protein>
    <recommendedName>
        <fullName evidence="13">galacturonan 1,4-alpha-galacturonidase</fullName>
        <ecNumber evidence="13">3.2.1.67</ecNumber>
    </recommendedName>
</protein>
<dbReference type="InterPro" id="IPR011050">
    <property type="entry name" value="Pectin_lyase_fold/virulence"/>
</dbReference>
<gene>
    <name evidence="17" type="ORF">BD410DRAFT_794138</name>
</gene>
<evidence type="ECO:0000313" key="17">
    <source>
        <dbReference type="EMBL" id="TDL17667.1"/>
    </source>
</evidence>
<dbReference type="STRING" id="50990.A0A4Y7PQE8"/>
<keyword evidence="18" id="KW-1185">Reference proteome</keyword>
<comment type="similarity">
    <text evidence="2 15">Belongs to the glycosyl hydrolase 28 family.</text>
</comment>
<accession>A0A4Y7PQE8</accession>
<dbReference type="Pfam" id="PF00295">
    <property type="entry name" value="Glyco_hydro_28"/>
    <property type="match status" value="1"/>
</dbReference>
<keyword evidence="7" id="KW-0325">Glycoprotein</keyword>
<keyword evidence="3" id="KW-0964">Secreted</keyword>
<sequence>MFTISAFCVFFSLAVSTFAKTCTISPLGPGKDDTDHVMSAITSCGQNGNTVIQAGNYNITKKMTWNLANSQVDLFGTLSFNPDITYWLNASNTYRVIFIQSQASWFVLSGKNFTVNAHNTGGINGNGQPWWNFYTSHTRRDGDGRPVALTVFNATSATVKNFKIQSPPFWCNAVANSVDVTYDGMLCNATNANPAFFGKNILVNTDGIDTYRSDRINLLNWDVTGGDDCMAFKGNSSNIVARNVTCRGGLGIAFGSLGQYAQLNDLVENVLVEDLTVTRINSSIQPLALQGVYFKTWSGTVHGSPPTGGGGGGGLVNNVTIRSVTLDRVDKPVNLYQNNNGKTGDAPSKLRFSNLNFADWTGVATTNTIVDLACSSAAPCQNIAFTNFKIAPPAGQASSFICVNVVNEKGLSGPCNATGHS</sequence>
<evidence type="ECO:0000256" key="16">
    <source>
        <dbReference type="SAM" id="SignalP"/>
    </source>
</evidence>
<keyword evidence="11" id="KW-0624">Polysaccharide degradation</keyword>
<evidence type="ECO:0000256" key="8">
    <source>
        <dbReference type="ARBA" id="ARBA00023277"/>
    </source>
</evidence>
<dbReference type="PANTHER" id="PTHR31736:SF12">
    <property type="entry name" value="EXO-POLYGALACTURONASE, PUTATIVE-RELATED"/>
    <property type="match status" value="1"/>
</dbReference>
<dbReference type="GO" id="GO:0071555">
    <property type="term" value="P:cell wall organization"/>
    <property type="evidence" value="ECO:0007669"/>
    <property type="project" value="UniProtKB-KW"/>
</dbReference>
<dbReference type="GO" id="GO:0047911">
    <property type="term" value="F:galacturan 1,4-alpha-galacturonidase activity"/>
    <property type="evidence" value="ECO:0007669"/>
    <property type="project" value="UniProtKB-EC"/>
</dbReference>
<dbReference type="OrthoDB" id="187139at2759"/>
<dbReference type="InterPro" id="IPR012334">
    <property type="entry name" value="Pectin_lyas_fold"/>
</dbReference>
<dbReference type="GO" id="GO:0016829">
    <property type="term" value="F:lyase activity"/>
    <property type="evidence" value="ECO:0007669"/>
    <property type="project" value="UniProtKB-KW"/>
</dbReference>